<dbReference type="EMBL" id="OV651824">
    <property type="protein sequence ID" value="CAH1102047.1"/>
    <property type="molecule type" value="Genomic_DNA"/>
</dbReference>
<dbReference type="Proteomes" id="UP001153636">
    <property type="component" value="Chromosome 12"/>
</dbReference>
<protein>
    <submittedName>
        <fullName evidence="1">Uncharacterized protein</fullName>
    </submittedName>
</protein>
<accession>A0A9P0CNX2</accession>
<name>A0A9P0CNX2_9CUCU</name>
<gene>
    <name evidence="1" type="ORF">PSYICH_LOCUS3385</name>
</gene>
<reference evidence="1" key="1">
    <citation type="submission" date="2022-01" db="EMBL/GenBank/DDBJ databases">
        <authorList>
            <person name="King R."/>
        </authorList>
    </citation>
    <scope>NUCLEOTIDE SEQUENCE</scope>
</reference>
<dbReference type="OrthoDB" id="124789at2759"/>
<dbReference type="PANTHER" id="PTHR31569:SF4">
    <property type="entry name" value="SWIM-TYPE DOMAIN-CONTAINING PROTEIN"/>
    <property type="match status" value="1"/>
</dbReference>
<proteinExistence type="predicted"/>
<dbReference type="PANTHER" id="PTHR31569">
    <property type="entry name" value="SWIM-TYPE DOMAIN-CONTAINING PROTEIN"/>
    <property type="match status" value="1"/>
</dbReference>
<organism evidence="1 2">
    <name type="scientific">Psylliodes chrysocephalus</name>
    <dbReference type="NCBI Taxonomy" id="3402493"/>
    <lineage>
        <taxon>Eukaryota</taxon>
        <taxon>Metazoa</taxon>
        <taxon>Ecdysozoa</taxon>
        <taxon>Arthropoda</taxon>
        <taxon>Hexapoda</taxon>
        <taxon>Insecta</taxon>
        <taxon>Pterygota</taxon>
        <taxon>Neoptera</taxon>
        <taxon>Endopterygota</taxon>
        <taxon>Coleoptera</taxon>
        <taxon>Polyphaga</taxon>
        <taxon>Cucujiformia</taxon>
        <taxon>Chrysomeloidea</taxon>
        <taxon>Chrysomelidae</taxon>
        <taxon>Galerucinae</taxon>
        <taxon>Alticini</taxon>
        <taxon>Psylliodes</taxon>
    </lineage>
</organism>
<evidence type="ECO:0000313" key="1">
    <source>
        <dbReference type="EMBL" id="CAH1102047.1"/>
    </source>
</evidence>
<dbReference type="AlphaFoldDB" id="A0A9P0CNX2"/>
<dbReference type="InterPro" id="IPR052579">
    <property type="entry name" value="Zinc_finger_SWIM"/>
</dbReference>
<evidence type="ECO:0000313" key="2">
    <source>
        <dbReference type="Proteomes" id="UP001153636"/>
    </source>
</evidence>
<keyword evidence="2" id="KW-1185">Reference proteome</keyword>
<sequence length="146" mass="16897">MDNVSENKKIISKVIRTFKKKIPCPAFVALRVSQNGKFLEVKSLNNNHNHKTRKALSEFFPQQRKWPYENREEAKMLLMLDANKKRVREKLEKDTSLKLTLKDLSNSKQSATNKALIGIDQCVDILKNKYDCEVSILKECLSKFPG</sequence>